<gene>
    <name evidence="1" type="ORF">ASR47_100765</name>
</gene>
<dbReference type="EMBL" id="LOCQ01000056">
    <property type="protein sequence ID" value="OBV38749.1"/>
    <property type="molecule type" value="Genomic_DNA"/>
</dbReference>
<keyword evidence="2" id="KW-1185">Reference proteome</keyword>
<dbReference type="Pfam" id="PF20383">
    <property type="entry name" value="DUF6678"/>
    <property type="match status" value="1"/>
</dbReference>
<evidence type="ECO:0000313" key="1">
    <source>
        <dbReference type="EMBL" id="OBV38749.1"/>
    </source>
</evidence>
<dbReference type="InterPro" id="IPR046500">
    <property type="entry name" value="DUF6678"/>
</dbReference>
<dbReference type="STRING" id="1747903.ASR47_100765"/>
<dbReference type="AlphaFoldDB" id="A0A1A7C170"/>
<proteinExistence type="predicted"/>
<sequence>MHELPTAGIGHNDAIRKKINAAVTKRNLASAANNTKWDELIHYFREREDWWPSYRYKAVTGFTSGWDVEWLYHLPFPFALVEWFDIGLKELEPSKGMLLARTYIDHTEEISDVVRKIGLEFEVRGDVLRIWGYLPKTYDDFPPV</sequence>
<accession>A0A1A7C170</accession>
<dbReference type="RefSeq" id="WP_065308469.1">
    <property type="nucleotide sequence ID" value="NZ_LOCQ01000056.1"/>
</dbReference>
<organism evidence="1 2">
    <name type="scientific">Janthinobacterium psychrotolerans</name>
    <dbReference type="NCBI Taxonomy" id="1747903"/>
    <lineage>
        <taxon>Bacteria</taxon>
        <taxon>Pseudomonadati</taxon>
        <taxon>Pseudomonadota</taxon>
        <taxon>Betaproteobacteria</taxon>
        <taxon>Burkholderiales</taxon>
        <taxon>Oxalobacteraceae</taxon>
        <taxon>Janthinobacterium</taxon>
    </lineage>
</organism>
<comment type="caution">
    <text evidence="1">The sequence shown here is derived from an EMBL/GenBank/DDBJ whole genome shotgun (WGS) entry which is preliminary data.</text>
</comment>
<dbReference type="Proteomes" id="UP000092713">
    <property type="component" value="Unassembled WGS sequence"/>
</dbReference>
<dbReference type="OrthoDB" id="8235233at2"/>
<protein>
    <submittedName>
        <fullName evidence="1">Uncharacterized protein</fullName>
    </submittedName>
</protein>
<name>A0A1A7C170_9BURK</name>
<evidence type="ECO:0000313" key="2">
    <source>
        <dbReference type="Proteomes" id="UP000092713"/>
    </source>
</evidence>
<reference evidence="1 2" key="1">
    <citation type="submission" date="2016-04" db="EMBL/GenBank/DDBJ databases">
        <title>Draft genome sequence of Janthinobacterium psychrotolerans sp. nov., isolated from freshwater sediments in Denmark.</title>
        <authorList>
            <person name="Gong X."/>
            <person name="Skrivergaard S."/>
            <person name="Korsgaard B.S."/>
            <person name="Schreiber L."/>
            <person name="Marshall I.P."/>
            <person name="Finster K."/>
            <person name="Schramm A."/>
        </authorList>
    </citation>
    <scope>NUCLEOTIDE SEQUENCE [LARGE SCALE GENOMIC DNA]</scope>
    <source>
        <strain evidence="1 2">S3-2</strain>
    </source>
</reference>